<evidence type="ECO:0000256" key="1">
    <source>
        <dbReference type="SAM" id="MobiDB-lite"/>
    </source>
</evidence>
<organism evidence="2">
    <name type="scientific">Aspergillus niger</name>
    <dbReference type="NCBI Taxonomy" id="5061"/>
    <lineage>
        <taxon>Eukaryota</taxon>
        <taxon>Fungi</taxon>
        <taxon>Dikarya</taxon>
        <taxon>Ascomycota</taxon>
        <taxon>Pezizomycotina</taxon>
        <taxon>Eurotiomycetes</taxon>
        <taxon>Eurotiomycetidae</taxon>
        <taxon>Eurotiales</taxon>
        <taxon>Aspergillaceae</taxon>
        <taxon>Aspergillus</taxon>
        <taxon>Aspergillus subgen. Circumdati</taxon>
    </lineage>
</organism>
<protein>
    <submittedName>
        <fullName evidence="2">Uncharacterized protein</fullName>
    </submittedName>
</protein>
<feature type="region of interest" description="Disordered" evidence="1">
    <location>
        <begin position="1"/>
        <end position="20"/>
    </location>
</feature>
<accession>A0AAJ8E4M1</accession>
<dbReference type="VEuPathDB" id="FungiDB:An16g05100"/>
<dbReference type="RefSeq" id="XP_059606546.1">
    <property type="nucleotide sequence ID" value="XM_059745128.1"/>
</dbReference>
<evidence type="ECO:0000313" key="2">
    <source>
        <dbReference type="RefSeq" id="XP_059606546.1"/>
    </source>
</evidence>
<dbReference type="AlphaFoldDB" id="A0AAJ8E4M1"/>
<sequence>MDVRSSPQSTHHIDGWSNQIDSDEVGTTYYLITYWVLNSYRNDSGKTSSDESCYFLLCFGWYQKAQKPGSLLLERPIFLP</sequence>
<dbReference type="KEGG" id="ang:An16g05100"/>
<reference evidence="2" key="1">
    <citation type="submission" date="2025-02" db="EMBL/GenBank/DDBJ databases">
        <authorList>
            <consortium name="NCBI Genome Project"/>
        </authorList>
    </citation>
    <scope>NUCLEOTIDE SEQUENCE</scope>
</reference>
<reference evidence="2" key="2">
    <citation type="submission" date="2025-08" db="UniProtKB">
        <authorList>
            <consortium name="RefSeq"/>
        </authorList>
    </citation>
    <scope>IDENTIFICATION</scope>
</reference>
<dbReference type="GeneID" id="84593415"/>
<gene>
    <name evidence="2" type="ORF">An16g05100</name>
</gene>
<proteinExistence type="predicted"/>
<name>A0AAJ8E4M1_ASPNG</name>